<sequence>MKQNPLLKLRGKRKNESKAEQVMIRLNLEVSGKINPNFFLEDGALRYWFRDSVEVSGLEKSSLVDVTSEDRVGFGLRSVVNKPFGGRQRQELPRRLFSKSSHVLYGTVAPEGPGTLGIFKSNEILTYTRKPHQIN</sequence>
<name>A0ACC2NG53_9HYME</name>
<organism evidence="1 2">
    <name type="scientific">Eretmocerus hayati</name>
    <dbReference type="NCBI Taxonomy" id="131215"/>
    <lineage>
        <taxon>Eukaryota</taxon>
        <taxon>Metazoa</taxon>
        <taxon>Ecdysozoa</taxon>
        <taxon>Arthropoda</taxon>
        <taxon>Hexapoda</taxon>
        <taxon>Insecta</taxon>
        <taxon>Pterygota</taxon>
        <taxon>Neoptera</taxon>
        <taxon>Endopterygota</taxon>
        <taxon>Hymenoptera</taxon>
        <taxon>Apocrita</taxon>
        <taxon>Proctotrupomorpha</taxon>
        <taxon>Chalcidoidea</taxon>
        <taxon>Aphelinidae</taxon>
        <taxon>Aphelininae</taxon>
        <taxon>Eretmocerus</taxon>
    </lineage>
</organism>
<accession>A0ACC2NG53</accession>
<comment type="caution">
    <text evidence="1">The sequence shown here is derived from an EMBL/GenBank/DDBJ whole genome shotgun (WGS) entry which is preliminary data.</text>
</comment>
<reference evidence="1" key="1">
    <citation type="submission" date="2023-04" db="EMBL/GenBank/DDBJ databases">
        <title>A chromosome-level genome assembly of the parasitoid wasp Eretmocerus hayati.</title>
        <authorList>
            <person name="Zhong Y."/>
            <person name="Liu S."/>
            <person name="Liu Y."/>
        </authorList>
    </citation>
    <scope>NUCLEOTIDE SEQUENCE</scope>
    <source>
        <strain evidence="1">ZJU_SS_LIU_2023</strain>
    </source>
</reference>
<evidence type="ECO:0000313" key="2">
    <source>
        <dbReference type="Proteomes" id="UP001239111"/>
    </source>
</evidence>
<keyword evidence="2" id="KW-1185">Reference proteome</keyword>
<dbReference type="EMBL" id="CM056743">
    <property type="protein sequence ID" value="KAJ8670072.1"/>
    <property type="molecule type" value="Genomic_DNA"/>
</dbReference>
<dbReference type="Proteomes" id="UP001239111">
    <property type="component" value="Chromosome 3"/>
</dbReference>
<proteinExistence type="predicted"/>
<protein>
    <submittedName>
        <fullName evidence="1">Uncharacterized protein</fullName>
    </submittedName>
</protein>
<evidence type="ECO:0000313" key="1">
    <source>
        <dbReference type="EMBL" id="KAJ8670072.1"/>
    </source>
</evidence>
<gene>
    <name evidence="1" type="ORF">QAD02_001331</name>
</gene>